<organism evidence="3 4">
    <name type="scientific">Flavimobilis rhizosphaerae</name>
    <dbReference type="NCBI Taxonomy" id="2775421"/>
    <lineage>
        <taxon>Bacteria</taxon>
        <taxon>Bacillati</taxon>
        <taxon>Actinomycetota</taxon>
        <taxon>Actinomycetes</taxon>
        <taxon>Micrococcales</taxon>
        <taxon>Jonesiaceae</taxon>
        <taxon>Flavimobilis</taxon>
    </lineage>
</organism>
<dbReference type="Pfam" id="PF25148">
    <property type="entry name" value="DUF7824"/>
    <property type="match status" value="1"/>
</dbReference>
<evidence type="ECO:0000256" key="1">
    <source>
        <dbReference type="SAM" id="MobiDB-lite"/>
    </source>
</evidence>
<dbReference type="RefSeq" id="WP_192280981.1">
    <property type="nucleotide sequence ID" value="NZ_JACZDF010000006.1"/>
</dbReference>
<name>A0ABR9DSF5_9MICO</name>
<proteinExistence type="predicted"/>
<evidence type="ECO:0000259" key="2">
    <source>
        <dbReference type="Pfam" id="PF25148"/>
    </source>
</evidence>
<dbReference type="Proteomes" id="UP000642107">
    <property type="component" value="Unassembled WGS sequence"/>
</dbReference>
<keyword evidence="4" id="KW-1185">Reference proteome</keyword>
<evidence type="ECO:0000313" key="3">
    <source>
        <dbReference type="EMBL" id="MBD9700052.1"/>
    </source>
</evidence>
<gene>
    <name evidence="3" type="ORF">IGS67_11205</name>
</gene>
<accession>A0ABR9DSF5</accession>
<comment type="caution">
    <text evidence="3">The sequence shown here is derived from an EMBL/GenBank/DDBJ whole genome shotgun (WGS) entry which is preliminary data.</text>
</comment>
<feature type="region of interest" description="Disordered" evidence="1">
    <location>
        <begin position="769"/>
        <end position="810"/>
    </location>
</feature>
<protein>
    <recommendedName>
        <fullName evidence="2">DUF7824 domain-containing protein</fullName>
    </recommendedName>
</protein>
<feature type="domain" description="DUF7824" evidence="2">
    <location>
        <begin position="440"/>
        <end position="493"/>
    </location>
</feature>
<reference evidence="3 4" key="1">
    <citation type="submission" date="2020-09" db="EMBL/GenBank/DDBJ databases">
        <title>Flavimobilis rhizosphaerae sp. nov., isolated from rhizosphere soil of Spartina alterniflora.</title>
        <authorList>
            <person name="Hanqin C."/>
        </authorList>
    </citation>
    <scope>NUCLEOTIDE SEQUENCE [LARGE SCALE GENOMIC DNA]</scope>
    <source>
        <strain evidence="3 4">GY 10621</strain>
    </source>
</reference>
<sequence>MTAETVSPVPLELAHAPAAKVARVLRELWTVDDDAVLPVLAERGPAFAEQLVRELARNRNRFGPGDPTPHSALTLRLLATLDAPLVDHAPHVEDWALHTRSVLERLADPGTRTEPWTVFDSSLEPSVVLRHVPAHVRAAAEHGIPATAGIALIVPELLARGELDRDDTVEAALMALDTVGRPSDRAAWTTLLRENLAFSDDEVRAVGDRLVPVLGHGETPVVEAFAPALLASTDDALVGDVLATTLHVRAAKTRRVVLAAALERPAPSDPEVLALVAALVAPHLTSTDRGVQKAASALVERWGLEVTTEDEPAPQPVVGRWNATPPAWTLPRFEPVEPTARALEALVAEVARGAERPVDIVWEQLLEAMNAVAAADREGARSALAGVPHGSGESFRMVAVHVETWLRGRRPLEHELDRRFQARDLVQARDAHVVHRLGDLPCLLSTPSHVDLSIVASDLVERLESYGRAGAGASEGDLQLALARLDLTSVDSSVRERLARLAAHSVPLLDERGIPCARDAVAVALGYLDDPYVLRDASADTARSSRPAEQDVTIPASLSDLPQRAHAGWLVPDVTAFPTWTQMPVDRVVPAGTPGSGLALAQAARRRAPLPRAVATALLVEPSTLLPVAVTDGARAVRDAWSRGLLPPGAADASLPWRGTTPTRVAALAASLLAAADDGAAAAVWPFADDLLARFAALPRIPVGTAELVGTLAALVPDALDAVSRGIAPAKVLEAPGLRAIADRTGSSQAVTAAQAAVALLPAVDDSTSEPSASASSASAGAASPGTMSTGPTRARSAGAARAGRSAPALPAPADLLDDDAFASAWPSGLGTSPEIDDGATLGAAVVAVGAHRLCSLDLTFPDLGTFRVSKTWFYDLEVEGQCEAEPWADGAPPPVSRRRTSQWLFWDASGGKIAVSPVRNRLGGSEGPLGRAARTPLTVSMVAVLLAAACSEPAAPYYLTSSLRSGGVGASAVRSAVQRLLPLEDVNPGLLLRLLAYEPELLPVLWPLLTETVQHAATRPSPPRWLPRVLDAATIHAPALRTAAYRGLLPPDAAAWPGLLDLAERKGSRVAFRKSAALAAFLGLTAPGGAA</sequence>
<dbReference type="InterPro" id="IPR056726">
    <property type="entry name" value="DUF7824"/>
</dbReference>
<evidence type="ECO:0000313" key="4">
    <source>
        <dbReference type="Proteomes" id="UP000642107"/>
    </source>
</evidence>
<dbReference type="EMBL" id="JACZDF010000006">
    <property type="protein sequence ID" value="MBD9700052.1"/>
    <property type="molecule type" value="Genomic_DNA"/>
</dbReference>